<dbReference type="RefSeq" id="XP_018187736.1">
    <property type="nucleotide sequence ID" value="XM_018332723.1"/>
</dbReference>
<dbReference type="GeneID" id="28897860"/>
<dbReference type="InParanoid" id="A0A165GH91"/>
<reference evidence="2 3" key="1">
    <citation type="journal article" date="2016" name="Fungal Biol.">
        <title>The genome of Xylona heveae provides a window into fungal endophytism.</title>
        <authorList>
            <person name="Gazis R."/>
            <person name="Kuo A."/>
            <person name="Riley R."/>
            <person name="LaButti K."/>
            <person name="Lipzen A."/>
            <person name="Lin J."/>
            <person name="Amirebrahimi M."/>
            <person name="Hesse C.N."/>
            <person name="Spatafora J.W."/>
            <person name="Henrissat B."/>
            <person name="Hainaut M."/>
            <person name="Grigoriev I.V."/>
            <person name="Hibbett D.S."/>
        </authorList>
    </citation>
    <scope>NUCLEOTIDE SEQUENCE [LARGE SCALE GENOMIC DNA]</scope>
    <source>
        <strain evidence="2 3">TC161</strain>
    </source>
</reference>
<protein>
    <submittedName>
        <fullName evidence="2">Uncharacterized protein</fullName>
    </submittedName>
</protein>
<evidence type="ECO:0000313" key="3">
    <source>
        <dbReference type="Proteomes" id="UP000076632"/>
    </source>
</evidence>
<keyword evidence="1" id="KW-1133">Transmembrane helix</keyword>
<keyword evidence="1" id="KW-0472">Membrane</keyword>
<dbReference type="EMBL" id="KV407459">
    <property type="protein sequence ID" value="KZF22181.1"/>
    <property type="molecule type" value="Genomic_DNA"/>
</dbReference>
<feature type="transmembrane region" description="Helical" evidence="1">
    <location>
        <begin position="24"/>
        <end position="41"/>
    </location>
</feature>
<proteinExistence type="predicted"/>
<evidence type="ECO:0000313" key="2">
    <source>
        <dbReference type="EMBL" id="KZF22181.1"/>
    </source>
</evidence>
<evidence type="ECO:0000256" key="1">
    <source>
        <dbReference type="SAM" id="Phobius"/>
    </source>
</evidence>
<gene>
    <name evidence="2" type="ORF">L228DRAFT_247805</name>
</gene>
<accession>A0A165GH91</accession>
<dbReference type="Proteomes" id="UP000076632">
    <property type="component" value="Unassembled WGS sequence"/>
</dbReference>
<dbReference type="AlphaFoldDB" id="A0A165GH91"/>
<keyword evidence="1" id="KW-0812">Transmembrane</keyword>
<keyword evidence="3" id="KW-1185">Reference proteome</keyword>
<organism evidence="2 3">
    <name type="scientific">Xylona heveae (strain CBS 132557 / TC161)</name>
    <dbReference type="NCBI Taxonomy" id="1328760"/>
    <lineage>
        <taxon>Eukaryota</taxon>
        <taxon>Fungi</taxon>
        <taxon>Dikarya</taxon>
        <taxon>Ascomycota</taxon>
        <taxon>Pezizomycotina</taxon>
        <taxon>Xylonomycetes</taxon>
        <taxon>Xylonales</taxon>
        <taxon>Xylonaceae</taxon>
        <taxon>Xylona</taxon>
    </lineage>
</organism>
<sequence length="77" mass="8920">MSLAPAAVPGVSHLPSKRLRGHRLPVLLALVGTPFVFVHDWRLRHRRRRTWILGCFLTVERFCREATLTWGFESVLQ</sequence>
<name>A0A165GH91_XYLHT</name>